<evidence type="ECO:0000313" key="2">
    <source>
        <dbReference type="EMBL" id="VAX41665.1"/>
    </source>
</evidence>
<dbReference type="Gene3D" id="3.30.420.240">
    <property type="match status" value="1"/>
</dbReference>
<protein>
    <recommendedName>
        <fullName evidence="1">Terminase large subunit-like ATPase domain-containing protein</fullName>
    </recommendedName>
</protein>
<gene>
    <name evidence="2" type="ORF">MNBD_PLANCTO02-3033</name>
</gene>
<name>A0A3B1E615_9ZZZZ</name>
<organism evidence="2">
    <name type="scientific">hydrothermal vent metagenome</name>
    <dbReference type="NCBI Taxonomy" id="652676"/>
    <lineage>
        <taxon>unclassified sequences</taxon>
        <taxon>metagenomes</taxon>
        <taxon>ecological metagenomes</taxon>
    </lineage>
</organism>
<accession>A0A3B1E615</accession>
<feature type="domain" description="Terminase large subunit-like ATPase" evidence="1">
    <location>
        <begin position="44"/>
        <end position="185"/>
    </location>
</feature>
<dbReference type="AlphaFoldDB" id="A0A3B1E615"/>
<dbReference type="InterPro" id="IPR027417">
    <property type="entry name" value="P-loop_NTPase"/>
</dbReference>
<reference evidence="2" key="1">
    <citation type="submission" date="2018-06" db="EMBL/GenBank/DDBJ databases">
        <authorList>
            <person name="Zhirakovskaya E."/>
        </authorList>
    </citation>
    <scope>NUCLEOTIDE SEQUENCE</scope>
</reference>
<dbReference type="Pfam" id="PF03354">
    <property type="entry name" value="TerL_ATPase"/>
    <property type="match status" value="1"/>
</dbReference>
<dbReference type="Gene3D" id="3.40.50.300">
    <property type="entry name" value="P-loop containing nucleotide triphosphate hydrolases"/>
    <property type="match status" value="1"/>
</dbReference>
<sequence>MLLFSDQQQEQYHSNLLHWQEQDFAALDPAWQFLAGQNIDVPYRRAYIERPRGHSKTSDMAVQILWVLLFASRPLSGLAAAADRDQAALIRDVALRIAKLNKPLCEALDFRKHLIINNQTGSQLEIISSDVGSSWGQLPDFVICDELCHWEKPEIWFSLLSSAAKRPQCLLTVLTNAGVGRDWQWDVREAARKSSQWYFSSLEGAQAPWITEESLNEQRDLLPKPVFERLWENIWQHSDGEFVSLAEAEACRDSQLKQCERSEPHRQYIAAIDYAEKHDYTAAVVLHHDGTRIVVDRMDVIAPQPNSPVPVQWVEEWMVNIAKNFQNITFIIDEYQLLGIIQKWESRFQIKRFDFGAGKGNHALAINLRKLIIHREIAWYAGCGQLEPSEQRDDLETELSSLLLKYTSRGRCRIDHLKRKNHHDDRSFVLGAAALHLMKNNLSQEWLQISEPHKGNFGW</sequence>
<dbReference type="InterPro" id="IPR046461">
    <property type="entry name" value="TerL_ATPase"/>
</dbReference>
<proteinExistence type="predicted"/>
<evidence type="ECO:0000259" key="1">
    <source>
        <dbReference type="Pfam" id="PF03354"/>
    </source>
</evidence>
<dbReference type="EMBL" id="UOGL01000575">
    <property type="protein sequence ID" value="VAX41665.1"/>
    <property type="molecule type" value="Genomic_DNA"/>
</dbReference>